<dbReference type="EMBL" id="JRES01000005">
    <property type="protein sequence ID" value="KNC34985.1"/>
    <property type="molecule type" value="Genomic_DNA"/>
</dbReference>
<dbReference type="AlphaFoldDB" id="A0A0L0CRJ1"/>
<sequence length="1023" mass="119685">MSGEDYRMSLEMFNKNIPKNFTPEYGLTTATTTTTSHEKYTHQWTTRHYPVKEEQEKVMEDMLDIHNSYDNHNSSNSGGETDDPLKQYTIQYVDDDNDDNDDDDNNDPCYNDEDICRENKGYRTFLVADYVDYNQETNMSKCLIINCEKPMSGRRTGNIKRHYEKVHNFVIVHKNNKDKEKLTDETATQPACITVNLDKYFDYDPLMNKSYCKMPGCNAALVSRKPNNIMRHYSLVHNFKIGAEEADKEGNTSDGSRAYKEPINIPLEDLVALDGDNNYAHCLFITCQALLEKDILTVERHYNEVHKIVIARNGQNVPNRFYRKRMYRYIHQPFENDQEYVENKLREYLHQTDGVTIKQEQENQPHCSKQINKPLIPLGKMGFGKFISQNYVDFDLEKNVSKCLIKHCKRSMSGCLAGNIKRHYLTMHNFVILHGSCVPFEEIEEMSDVRREQIEDLVTYDKNSTYQCLFMNCGVNLEDNLYTIKKHYLEIHKIIIIRYSDYIVQRKRRYRELQQQQSSEMEFYNEDTTPLSDEDVTQKSIDHDTEMEVEKVNYGKMRIEMYVDYDQEKNLSKCLIKHCKRSMSGCLVGNIKRHYLTMHNFVILHGLRSPFQISDGKTSTKVDLLPFYMEISSQQCLFINCNQTLEKDLYLIRKHYHEVHKIIINKESNKLSMPTLCRRKALQPATVTHRSQESILPDEEEENRNLSLMEQNLYSSTIHSMVLSLGRRSIGKFNMSQYVDYDKEKNLAKCLIKHCKRSMSGCIVGNIKRHYKRMHNFVILHGIRLPNEEFQEIFDNSVIDELVAFDIASSSFQCIFNNCSQVLEKDLPSLKVHYCKVHQVAIAKDPECDIKRKLPRKYHELYETPFETEFLEEESCSVRNEYLSEEDDPTDYLEESMNCPIKREYISDGDDDGGGEQEKADSCFNIKKAKLNSKTNIFPIITENPLENKQISQPSTEKMYKPILHPTSTSLKENSTTVNIDLTKLSFLNLCLGLVIERDMPLQYFDDAKYFKALLAPYEQYNA</sequence>
<reference evidence="2 3" key="1">
    <citation type="journal article" date="2015" name="Nat. Commun.">
        <title>Lucilia cuprina genome unlocks parasitic fly biology to underpin future interventions.</title>
        <authorList>
            <person name="Anstead C.A."/>
            <person name="Korhonen P.K."/>
            <person name="Young N.D."/>
            <person name="Hall R.S."/>
            <person name="Jex A.R."/>
            <person name="Murali S.C."/>
            <person name="Hughes D.S."/>
            <person name="Lee S.F."/>
            <person name="Perry T."/>
            <person name="Stroehlein A.J."/>
            <person name="Ansell B.R."/>
            <person name="Breugelmans B."/>
            <person name="Hofmann A."/>
            <person name="Qu J."/>
            <person name="Dugan S."/>
            <person name="Lee S.L."/>
            <person name="Chao H."/>
            <person name="Dinh H."/>
            <person name="Han Y."/>
            <person name="Doddapaneni H.V."/>
            <person name="Worley K.C."/>
            <person name="Muzny D.M."/>
            <person name="Ioannidis P."/>
            <person name="Waterhouse R.M."/>
            <person name="Zdobnov E.M."/>
            <person name="James P.J."/>
            <person name="Bagnall N.H."/>
            <person name="Kotze A.C."/>
            <person name="Gibbs R.A."/>
            <person name="Richards S."/>
            <person name="Batterham P."/>
            <person name="Gasser R.B."/>
        </authorList>
    </citation>
    <scope>NUCLEOTIDE SEQUENCE [LARGE SCALE GENOMIC DNA]</scope>
    <source>
        <strain evidence="2 3">LS</strain>
        <tissue evidence="2">Full body</tissue>
    </source>
</reference>
<gene>
    <name evidence="2" type="ORF">FF38_12288</name>
</gene>
<organism evidence="2 3">
    <name type="scientific">Lucilia cuprina</name>
    <name type="common">Green bottle fly</name>
    <name type="synonym">Australian sheep blowfly</name>
    <dbReference type="NCBI Taxonomy" id="7375"/>
    <lineage>
        <taxon>Eukaryota</taxon>
        <taxon>Metazoa</taxon>
        <taxon>Ecdysozoa</taxon>
        <taxon>Arthropoda</taxon>
        <taxon>Hexapoda</taxon>
        <taxon>Insecta</taxon>
        <taxon>Pterygota</taxon>
        <taxon>Neoptera</taxon>
        <taxon>Endopterygota</taxon>
        <taxon>Diptera</taxon>
        <taxon>Brachycera</taxon>
        <taxon>Muscomorpha</taxon>
        <taxon>Oestroidea</taxon>
        <taxon>Calliphoridae</taxon>
        <taxon>Luciliinae</taxon>
        <taxon>Lucilia</taxon>
    </lineage>
</organism>
<name>A0A0L0CRJ1_LUCCU</name>
<comment type="caution">
    <text evidence="2">The sequence shown here is derived from an EMBL/GenBank/DDBJ whole genome shotgun (WGS) entry which is preliminary data.</text>
</comment>
<evidence type="ECO:0000313" key="3">
    <source>
        <dbReference type="Proteomes" id="UP000037069"/>
    </source>
</evidence>
<protein>
    <submittedName>
        <fullName evidence="2">Uncharacterized protein</fullName>
    </submittedName>
</protein>
<accession>A0A0L0CRJ1</accession>
<evidence type="ECO:0000256" key="1">
    <source>
        <dbReference type="SAM" id="MobiDB-lite"/>
    </source>
</evidence>
<dbReference type="Proteomes" id="UP000037069">
    <property type="component" value="Unassembled WGS sequence"/>
</dbReference>
<evidence type="ECO:0000313" key="2">
    <source>
        <dbReference type="EMBL" id="KNC34985.1"/>
    </source>
</evidence>
<keyword evidence="3" id="KW-1185">Reference proteome</keyword>
<proteinExistence type="predicted"/>
<dbReference type="OrthoDB" id="5103at2759"/>
<feature type="region of interest" description="Disordered" evidence="1">
    <location>
        <begin position="93"/>
        <end position="112"/>
    </location>
</feature>